<dbReference type="PANTHER" id="PTHR21354">
    <property type="entry name" value="ZINC FINGER PROTEIN 511"/>
    <property type="match status" value="1"/>
</dbReference>
<keyword evidence="1" id="KW-0862">Zinc</keyword>
<feature type="domain" description="C2H2-type" evidence="3">
    <location>
        <begin position="110"/>
        <end position="133"/>
    </location>
</feature>
<feature type="region of interest" description="Disordered" evidence="2">
    <location>
        <begin position="304"/>
        <end position="328"/>
    </location>
</feature>
<feature type="compositionally biased region" description="Low complexity" evidence="2">
    <location>
        <begin position="310"/>
        <end position="328"/>
    </location>
</feature>
<dbReference type="InterPro" id="IPR013087">
    <property type="entry name" value="Znf_C2H2_type"/>
</dbReference>
<evidence type="ECO:0000313" key="4">
    <source>
        <dbReference type="EMBL" id="KAF9545355.1"/>
    </source>
</evidence>
<dbReference type="AlphaFoldDB" id="A0A9P6FA09"/>
<proteinExistence type="predicted"/>
<evidence type="ECO:0000313" key="5">
    <source>
        <dbReference type="Proteomes" id="UP000723463"/>
    </source>
</evidence>
<dbReference type="SMART" id="SM00355">
    <property type="entry name" value="ZnF_C2H2"/>
    <property type="match status" value="3"/>
</dbReference>
<keyword evidence="5" id="KW-1185">Reference proteome</keyword>
<comment type="caution">
    <text evidence="4">The sequence shown here is derived from an EMBL/GenBank/DDBJ whole genome shotgun (WGS) entry which is preliminary data.</text>
</comment>
<evidence type="ECO:0000256" key="2">
    <source>
        <dbReference type="SAM" id="MobiDB-lite"/>
    </source>
</evidence>
<name>A0A9P6FA09_9FUNG</name>
<accession>A0A9P6FA09</accession>
<gene>
    <name evidence="4" type="ORF">EC957_011002</name>
</gene>
<feature type="region of interest" description="Disordered" evidence="2">
    <location>
        <begin position="194"/>
        <end position="225"/>
    </location>
</feature>
<dbReference type="Proteomes" id="UP000723463">
    <property type="component" value="Unassembled WGS sequence"/>
</dbReference>
<dbReference type="EMBL" id="JAAAXW010000073">
    <property type="protein sequence ID" value="KAF9545355.1"/>
    <property type="molecule type" value="Genomic_DNA"/>
</dbReference>
<protein>
    <recommendedName>
        <fullName evidence="3">C2H2-type domain-containing protein</fullName>
    </recommendedName>
</protein>
<sequence>MEIDPPTFLQPTDTPTPPELETDSSSNLDTFPRKRPLHQDDPFFQEGTYEYKAAWLRLEDADAYIPDLNEPENNTHRTAAQACHHGSCHGEKTFSSAAMYEHHFETNHRHICQTCKKAFPGEKWLILHIREIHDVLVRIQRERGERTYQCYVDGCDKLCMTPQKRRMHLIDKHHYPKHFNFSIVVTGVVPSAERTASIQKQNSRESRKQAHSKPNQHQHKEQHIKDHEMADEHEMEVEHPIAPAPGLKVATTNRRKSATPDTGFPAAAGTATRTVKKNAFQQYRSQDTKPKASTRRNSIIRDHTDMDMDAPSTPSASGPGSIASTGTSSHLDFDMDQLQISMSRLMVPRSVAKKMASKPRVPNINGTPTVATSINNNNGILG</sequence>
<dbReference type="PROSITE" id="PS50157">
    <property type="entry name" value="ZINC_FINGER_C2H2_2"/>
    <property type="match status" value="1"/>
</dbReference>
<feature type="region of interest" description="Disordered" evidence="2">
    <location>
        <begin position="1"/>
        <end position="42"/>
    </location>
</feature>
<keyword evidence="1" id="KW-0479">Metal-binding</keyword>
<dbReference type="PROSITE" id="PS00028">
    <property type="entry name" value="ZINC_FINGER_C2H2_1"/>
    <property type="match status" value="1"/>
</dbReference>
<keyword evidence="1" id="KW-0863">Zinc-finger</keyword>
<dbReference type="PANTHER" id="PTHR21354:SF0">
    <property type="entry name" value="ZINC FINGER PROTEIN 511"/>
    <property type="match status" value="1"/>
</dbReference>
<dbReference type="InterPro" id="IPR039258">
    <property type="entry name" value="ZNF511"/>
</dbReference>
<dbReference type="GO" id="GO:0008270">
    <property type="term" value="F:zinc ion binding"/>
    <property type="evidence" value="ECO:0007669"/>
    <property type="project" value="UniProtKB-KW"/>
</dbReference>
<evidence type="ECO:0000259" key="3">
    <source>
        <dbReference type="PROSITE" id="PS50157"/>
    </source>
</evidence>
<organism evidence="4 5">
    <name type="scientific">Mortierella hygrophila</name>
    <dbReference type="NCBI Taxonomy" id="979708"/>
    <lineage>
        <taxon>Eukaryota</taxon>
        <taxon>Fungi</taxon>
        <taxon>Fungi incertae sedis</taxon>
        <taxon>Mucoromycota</taxon>
        <taxon>Mortierellomycotina</taxon>
        <taxon>Mortierellomycetes</taxon>
        <taxon>Mortierellales</taxon>
        <taxon>Mortierellaceae</taxon>
        <taxon>Mortierella</taxon>
    </lineage>
</organism>
<evidence type="ECO:0000256" key="1">
    <source>
        <dbReference type="PROSITE-ProRule" id="PRU00042"/>
    </source>
</evidence>
<reference evidence="4" key="1">
    <citation type="journal article" date="2020" name="Fungal Divers.">
        <title>Resolving the Mortierellaceae phylogeny through synthesis of multi-gene phylogenetics and phylogenomics.</title>
        <authorList>
            <person name="Vandepol N."/>
            <person name="Liber J."/>
            <person name="Desiro A."/>
            <person name="Na H."/>
            <person name="Kennedy M."/>
            <person name="Barry K."/>
            <person name="Grigoriev I.V."/>
            <person name="Miller A.N."/>
            <person name="O'Donnell K."/>
            <person name="Stajich J.E."/>
            <person name="Bonito G."/>
        </authorList>
    </citation>
    <scope>NUCLEOTIDE SEQUENCE</scope>
    <source>
        <strain evidence="4">NRRL 2591</strain>
    </source>
</reference>